<gene>
    <name evidence="2" type="ORF">NBC122_01699</name>
</gene>
<protein>
    <recommendedName>
        <fullName evidence="1">Immunity protein 40 domain-containing protein</fullName>
    </recommendedName>
</protein>
<dbReference type="RefSeq" id="WP_133439935.1">
    <property type="nucleotide sequence ID" value="NZ_CP037954.1"/>
</dbReference>
<dbReference type="Pfam" id="PF15569">
    <property type="entry name" value="Imm40"/>
    <property type="match status" value="1"/>
</dbReference>
<organism evidence="2 3">
    <name type="scientific">Chryseobacterium salivictor</name>
    <dbReference type="NCBI Taxonomy" id="2547600"/>
    <lineage>
        <taxon>Bacteria</taxon>
        <taxon>Pseudomonadati</taxon>
        <taxon>Bacteroidota</taxon>
        <taxon>Flavobacteriia</taxon>
        <taxon>Flavobacteriales</taxon>
        <taxon>Weeksellaceae</taxon>
        <taxon>Chryseobacterium group</taxon>
        <taxon>Chryseobacterium</taxon>
    </lineage>
</organism>
<sequence length="105" mass="12374">MNKIDNILSRGIFLKSFGVNNWAFTKDEALNVLKELEDVTTPILGGDVWILQNEQMNHNYDNWYCERLPNEPYSDYVHRSICKANNYINNYPQNGNIYFELLPLK</sequence>
<name>A0A4V1AL48_9FLAO</name>
<dbReference type="OrthoDB" id="7068062at2"/>
<dbReference type="AlphaFoldDB" id="A0A4V1AL48"/>
<evidence type="ECO:0000259" key="1">
    <source>
        <dbReference type="Pfam" id="PF15569"/>
    </source>
</evidence>
<evidence type="ECO:0000313" key="2">
    <source>
        <dbReference type="EMBL" id="QBO58514.1"/>
    </source>
</evidence>
<dbReference type="KEGG" id="csal:NBC122_01699"/>
<keyword evidence="3" id="KW-1185">Reference proteome</keyword>
<dbReference type="Proteomes" id="UP000294419">
    <property type="component" value="Chromosome"/>
</dbReference>
<feature type="domain" description="Immunity protein 40" evidence="1">
    <location>
        <begin position="14"/>
        <end position="101"/>
    </location>
</feature>
<reference evidence="2 3" key="1">
    <citation type="submission" date="2019-03" db="EMBL/GenBank/DDBJ databases">
        <authorList>
            <person name="Kim H."/>
            <person name="Yu S.-M."/>
        </authorList>
    </citation>
    <scope>NUCLEOTIDE SEQUENCE [LARGE SCALE GENOMIC DNA]</scope>
    <source>
        <strain evidence="2 3">NBC122</strain>
    </source>
</reference>
<evidence type="ECO:0000313" key="3">
    <source>
        <dbReference type="Proteomes" id="UP000294419"/>
    </source>
</evidence>
<dbReference type="EMBL" id="CP037954">
    <property type="protein sequence ID" value="QBO58514.1"/>
    <property type="molecule type" value="Genomic_DNA"/>
</dbReference>
<accession>A0A4V1AL48</accession>
<dbReference type="InterPro" id="IPR029080">
    <property type="entry name" value="Imm40"/>
</dbReference>
<proteinExistence type="predicted"/>